<feature type="region of interest" description="Disordered" evidence="5">
    <location>
        <begin position="1"/>
        <end position="28"/>
    </location>
</feature>
<feature type="transmembrane region" description="Helical" evidence="6">
    <location>
        <begin position="318"/>
        <end position="336"/>
    </location>
</feature>
<feature type="transmembrane region" description="Helical" evidence="6">
    <location>
        <begin position="605"/>
        <end position="625"/>
    </location>
</feature>
<dbReference type="Gene3D" id="1.20.1250.20">
    <property type="entry name" value="MFS general substrate transporter like domains"/>
    <property type="match status" value="3"/>
</dbReference>
<dbReference type="AlphaFoldDB" id="A0A8J9Z5R0"/>
<dbReference type="PRINTS" id="PR01035">
    <property type="entry name" value="TCRTETA"/>
</dbReference>
<feature type="transmembrane region" description="Helical" evidence="6">
    <location>
        <begin position="429"/>
        <end position="449"/>
    </location>
</feature>
<organism evidence="7 8">
    <name type="scientific">Branchiostoma lanceolatum</name>
    <name type="common">Common lancelet</name>
    <name type="synonym">Amphioxus lanceolatum</name>
    <dbReference type="NCBI Taxonomy" id="7740"/>
    <lineage>
        <taxon>Eukaryota</taxon>
        <taxon>Metazoa</taxon>
        <taxon>Chordata</taxon>
        <taxon>Cephalochordata</taxon>
        <taxon>Leptocardii</taxon>
        <taxon>Amphioxiformes</taxon>
        <taxon>Branchiostomatidae</taxon>
        <taxon>Branchiostoma</taxon>
    </lineage>
</organism>
<feature type="transmembrane region" description="Helical" evidence="6">
    <location>
        <begin position="756"/>
        <end position="778"/>
    </location>
</feature>
<evidence type="ECO:0000313" key="7">
    <source>
        <dbReference type="EMBL" id="CAH1247556.1"/>
    </source>
</evidence>
<proteinExistence type="predicted"/>
<dbReference type="OrthoDB" id="440553at2759"/>
<evidence type="ECO:0000256" key="4">
    <source>
        <dbReference type="ARBA" id="ARBA00023136"/>
    </source>
</evidence>
<feature type="transmembrane region" description="Helical" evidence="6">
    <location>
        <begin position="698"/>
        <end position="716"/>
    </location>
</feature>
<sequence length="810" mass="88014">MSSRKAIDTSNGVGVKNQRRGLPERQGIGNDRYRKHMRIEDRKRLMTIVHVSNVLHHTCVTMNKGALPYLAKRLEISNAQWGHLITTSALLQFLGGPLGGRFGDVYGGRLSLTLSCVAKTTAVAMLSVCNSYQGWMLSKVPLVFSHVPTAHQMVISDVTDDASRSVELGALRISMPVGNMIGSALGGVLTQTYGTTTTFLFIAILSAASAVLAWICMPVQTKQRQDKTVSPRKKEIINFREISRLLKIPAVAHLLGIKFAFMLANMIMQNTFPIIVRDTFGMGPQEAGLFAMYNSIAAVVFQVVAIRPLTRRYNDVPLMLLSSLVLTTSYVMATGMTERWHLYVFAVSRSFGVSLRNTVIVAALSKASPREDTGAVMGLGAMVLSLTQVVSPPISAYILDHVGYPFLGVTSATTTAMYLAKQLEISNTMWGHLITTTALLQFLIGPLFGRFGDVCGGRLSLTLSCVAMTTTAAMLSACHSYQGLLLSNVPKVFTTQVPTANRMVISDVTDDASRSVELGTLQISMSVGMMIGSALGGVLTQSYGTTTTFLFIAILSAVSAMLAWIYMPVQTKQRQDKTVSPRKKEIINFREIARLLKIPAVGHLLGIKFAFILANMIIQNTFPIIVRDTFGMGPQEAGLFAMFNNIAAVNTFPIIVRDTFGMGLQKAGLFAMFNNIAAVVFQVVAIHPLTRRYKDFSLMLLSSLVLTASCVVATTMTERWHLYVFAVSRIFGVNLRNTVMVAALSKASPREDTGAVMGLGAMVLSLTQVVSPPISAYILDHVGYPFLGVTGATITAMVAGFILLTKDEFR</sequence>
<gene>
    <name evidence="7" type="primary">SLC22A18</name>
    <name evidence="7" type="ORF">BLAG_LOCUS9184</name>
</gene>
<dbReference type="InterPro" id="IPR036259">
    <property type="entry name" value="MFS_trans_sf"/>
</dbReference>
<keyword evidence="8" id="KW-1185">Reference proteome</keyword>
<keyword evidence="4 6" id="KW-0472">Membrane</keyword>
<feature type="transmembrane region" description="Helical" evidence="6">
    <location>
        <begin position="287"/>
        <end position="306"/>
    </location>
</feature>
<feature type="transmembrane region" description="Helical" evidence="6">
    <location>
        <begin position="248"/>
        <end position="267"/>
    </location>
</feature>
<dbReference type="PANTHER" id="PTHR24002:SF3">
    <property type="entry name" value="SOLUTE CARRIER FAMILY 22 MEMBER 18"/>
    <property type="match status" value="1"/>
</dbReference>
<feature type="transmembrane region" description="Helical" evidence="6">
    <location>
        <begin position="376"/>
        <end position="399"/>
    </location>
</feature>
<evidence type="ECO:0000256" key="1">
    <source>
        <dbReference type="ARBA" id="ARBA00004141"/>
    </source>
</evidence>
<dbReference type="PANTHER" id="PTHR24002">
    <property type="entry name" value="SOLUTE CARRIER FAMILY 22 MEMBER 18"/>
    <property type="match status" value="1"/>
</dbReference>
<dbReference type="InterPro" id="IPR011701">
    <property type="entry name" value="MFS"/>
</dbReference>
<accession>A0A8J9Z5R0</accession>
<keyword evidence="2 6" id="KW-0812">Transmembrane</keyword>
<feature type="transmembrane region" description="Helical" evidence="6">
    <location>
        <begin position="637"/>
        <end position="655"/>
    </location>
</feature>
<feature type="transmembrane region" description="Helical" evidence="6">
    <location>
        <begin position="547"/>
        <end position="567"/>
    </location>
</feature>
<feature type="transmembrane region" description="Helical" evidence="6">
    <location>
        <begin position="667"/>
        <end position="686"/>
    </location>
</feature>
<dbReference type="Pfam" id="PF07690">
    <property type="entry name" value="MFS_1"/>
    <property type="match status" value="2"/>
</dbReference>
<dbReference type="GO" id="GO:0016020">
    <property type="term" value="C:membrane"/>
    <property type="evidence" value="ECO:0007669"/>
    <property type="project" value="UniProtKB-SubCell"/>
</dbReference>
<name>A0A8J9Z5R0_BRALA</name>
<evidence type="ECO:0000256" key="5">
    <source>
        <dbReference type="SAM" id="MobiDB-lite"/>
    </source>
</evidence>
<evidence type="ECO:0000313" key="8">
    <source>
        <dbReference type="Proteomes" id="UP000838412"/>
    </source>
</evidence>
<dbReference type="InterPro" id="IPR001958">
    <property type="entry name" value="Tet-R_TetA/multi-R_MdtG-like"/>
</dbReference>
<feature type="transmembrane region" description="Helical" evidence="6">
    <location>
        <begin position="784"/>
        <end position="804"/>
    </location>
</feature>
<evidence type="ECO:0000256" key="6">
    <source>
        <dbReference type="SAM" id="Phobius"/>
    </source>
</evidence>
<dbReference type="Proteomes" id="UP000838412">
    <property type="component" value="Chromosome 16"/>
</dbReference>
<keyword evidence="3 6" id="KW-1133">Transmembrane helix</keyword>
<feature type="transmembrane region" description="Helical" evidence="6">
    <location>
        <begin position="461"/>
        <end position="482"/>
    </location>
</feature>
<dbReference type="SUPFAM" id="SSF103473">
    <property type="entry name" value="MFS general substrate transporter"/>
    <property type="match status" value="3"/>
</dbReference>
<protein>
    <submittedName>
        <fullName evidence="7">SLC22A18 protein</fullName>
    </submittedName>
</protein>
<evidence type="ECO:0000256" key="3">
    <source>
        <dbReference type="ARBA" id="ARBA00022989"/>
    </source>
</evidence>
<feature type="transmembrane region" description="Helical" evidence="6">
    <location>
        <begin position="173"/>
        <end position="193"/>
    </location>
</feature>
<evidence type="ECO:0000256" key="2">
    <source>
        <dbReference type="ARBA" id="ARBA00022692"/>
    </source>
</evidence>
<feature type="transmembrane region" description="Helical" evidence="6">
    <location>
        <begin position="199"/>
        <end position="217"/>
    </location>
</feature>
<dbReference type="EMBL" id="OV696701">
    <property type="protein sequence ID" value="CAH1247556.1"/>
    <property type="molecule type" value="Genomic_DNA"/>
</dbReference>
<reference evidence="7" key="1">
    <citation type="submission" date="2022-01" db="EMBL/GenBank/DDBJ databases">
        <authorList>
            <person name="Braso-Vives M."/>
        </authorList>
    </citation>
    <scope>NUCLEOTIDE SEQUENCE</scope>
</reference>
<comment type="subcellular location">
    <subcellularLocation>
        <location evidence="1">Membrane</location>
        <topology evidence="1">Multi-pass membrane protein</topology>
    </subcellularLocation>
</comment>
<dbReference type="GO" id="GO:0005635">
    <property type="term" value="C:nuclear envelope"/>
    <property type="evidence" value="ECO:0007669"/>
    <property type="project" value="TreeGrafter"/>
</dbReference>
<dbReference type="GO" id="GO:0022857">
    <property type="term" value="F:transmembrane transporter activity"/>
    <property type="evidence" value="ECO:0007669"/>
    <property type="project" value="InterPro"/>
</dbReference>
<feature type="compositionally biased region" description="Polar residues" evidence="5">
    <location>
        <begin position="1"/>
        <end position="12"/>
    </location>
</feature>